<dbReference type="EMBL" id="CAJNDS010002405">
    <property type="protein sequence ID" value="CAE7462126.1"/>
    <property type="molecule type" value="Genomic_DNA"/>
</dbReference>
<proteinExistence type="predicted"/>
<gene>
    <name evidence="2" type="ORF">SNAT2548_LOCUS25718</name>
</gene>
<evidence type="ECO:0000256" key="1">
    <source>
        <dbReference type="SAM" id="MobiDB-lite"/>
    </source>
</evidence>
<organism evidence="2 3">
    <name type="scientific">Symbiodinium natans</name>
    <dbReference type="NCBI Taxonomy" id="878477"/>
    <lineage>
        <taxon>Eukaryota</taxon>
        <taxon>Sar</taxon>
        <taxon>Alveolata</taxon>
        <taxon>Dinophyceae</taxon>
        <taxon>Suessiales</taxon>
        <taxon>Symbiodiniaceae</taxon>
        <taxon>Symbiodinium</taxon>
    </lineage>
</organism>
<reference evidence="2" key="1">
    <citation type="submission" date="2021-02" db="EMBL/GenBank/DDBJ databases">
        <authorList>
            <person name="Dougan E. K."/>
            <person name="Rhodes N."/>
            <person name="Thang M."/>
            <person name="Chan C."/>
        </authorList>
    </citation>
    <scope>NUCLEOTIDE SEQUENCE</scope>
</reference>
<dbReference type="AlphaFoldDB" id="A0A812S413"/>
<keyword evidence="3" id="KW-1185">Reference proteome</keyword>
<feature type="region of interest" description="Disordered" evidence="1">
    <location>
        <begin position="113"/>
        <end position="150"/>
    </location>
</feature>
<accession>A0A812S413</accession>
<evidence type="ECO:0000313" key="3">
    <source>
        <dbReference type="Proteomes" id="UP000604046"/>
    </source>
</evidence>
<evidence type="ECO:0000313" key="2">
    <source>
        <dbReference type="EMBL" id="CAE7462126.1"/>
    </source>
</evidence>
<comment type="caution">
    <text evidence="2">The sequence shown here is derived from an EMBL/GenBank/DDBJ whole genome shotgun (WGS) entry which is preliminary data.</text>
</comment>
<protein>
    <submittedName>
        <fullName evidence="2">Uncharacterized protein</fullName>
    </submittedName>
</protein>
<sequence length="172" mass="18582">MDFFMSPTGYDKNSSVAPCAAWMIKAIPDDAKTEAMLIPNTVDKDMKFTLACQGVQMSGEVVETRVHYPVLRQNDDKFKVAKEMLLLRKGEDSGSRVSLTRYMFDEEKVEVKKRGTGSGGGKQAATATLRGGAAAAAKAQHRGGSEAKDESQLILGDAVRGNSDKSCAFLLK</sequence>
<dbReference type="Proteomes" id="UP000604046">
    <property type="component" value="Unassembled WGS sequence"/>
</dbReference>
<feature type="compositionally biased region" description="Low complexity" evidence="1">
    <location>
        <begin position="124"/>
        <end position="138"/>
    </location>
</feature>
<name>A0A812S413_9DINO</name>